<dbReference type="AlphaFoldDB" id="A0A9W9ER66"/>
<protein>
    <submittedName>
        <fullName evidence="1">Uncharacterized protein</fullName>
    </submittedName>
</protein>
<accession>A0A9W9ER66</accession>
<name>A0A9W9ER66_9EURO</name>
<evidence type="ECO:0000313" key="1">
    <source>
        <dbReference type="EMBL" id="KAJ5086498.1"/>
    </source>
</evidence>
<dbReference type="GeneID" id="81397499"/>
<dbReference type="Proteomes" id="UP001141434">
    <property type="component" value="Unassembled WGS sequence"/>
</dbReference>
<reference evidence="1" key="2">
    <citation type="journal article" date="2023" name="IMA Fungus">
        <title>Comparative genomic study of the Penicillium genus elucidates a diverse pangenome and 15 lateral gene transfer events.</title>
        <authorList>
            <person name="Petersen C."/>
            <person name="Sorensen T."/>
            <person name="Nielsen M.R."/>
            <person name="Sondergaard T.E."/>
            <person name="Sorensen J.L."/>
            <person name="Fitzpatrick D.A."/>
            <person name="Frisvad J.C."/>
            <person name="Nielsen K.L."/>
        </authorList>
    </citation>
    <scope>NUCLEOTIDE SEQUENCE</scope>
    <source>
        <strain evidence="1">IBT 34128</strain>
    </source>
</reference>
<dbReference type="OrthoDB" id="5391496at2759"/>
<organism evidence="1 2">
    <name type="scientific">Penicillium alfredii</name>
    <dbReference type="NCBI Taxonomy" id="1506179"/>
    <lineage>
        <taxon>Eukaryota</taxon>
        <taxon>Fungi</taxon>
        <taxon>Dikarya</taxon>
        <taxon>Ascomycota</taxon>
        <taxon>Pezizomycotina</taxon>
        <taxon>Eurotiomycetes</taxon>
        <taxon>Eurotiomycetidae</taxon>
        <taxon>Eurotiales</taxon>
        <taxon>Aspergillaceae</taxon>
        <taxon>Penicillium</taxon>
    </lineage>
</organism>
<dbReference type="RefSeq" id="XP_056508623.1">
    <property type="nucleotide sequence ID" value="XM_056658330.1"/>
</dbReference>
<comment type="caution">
    <text evidence="1">The sequence shown here is derived from an EMBL/GenBank/DDBJ whole genome shotgun (WGS) entry which is preliminary data.</text>
</comment>
<evidence type="ECO:0000313" key="2">
    <source>
        <dbReference type="Proteomes" id="UP001141434"/>
    </source>
</evidence>
<dbReference type="EMBL" id="JAPMSZ010000010">
    <property type="protein sequence ID" value="KAJ5086498.1"/>
    <property type="molecule type" value="Genomic_DNA"/>
</dbReference>
<proteinExistence type="predicted"/>
<sequence length="216" mass="23307">MAARIASCDLVTDALYRLLDTDTDTYLIVCATKAEFLVQLAAAIRGQRAHPASAGGPDLLTNTIGLLAKSSKIRLIFCPSLESLRAYLAVLSPAERVAPGDAADPRRRFLAVLDIVALHANTSEFSAQGLSRTLAATVEAASRAEMDLTLYECTNALDPSTDRGRGLWDVQVPLLNGSVRMRDDGSAWGGRGASVKRIAQRWFEFDQDSSVEKARP</sequence>
<reference evidence="1" key="1">
    <citation type="submission" date="2022-11" db="EMBL/GenBank/DDBJ databases">
        <authorList>
            <person name="Petersen C."/>
        </authorList>
    </citation>
    <scope>NUCLEOTIDE SEQUENCE</scope>
    <source>
        <strain evidence="1">IBT 34128</strain>
    </source>
</reference>
<gene>
    <name evidence="1" type="ORF">NUU61_007805</name>
</gene>
<keyword evidence="2" id="KW-1185">Reference proteome</keyword>